<evidence type="ECO:0000256" key="1">
    <source>
        <dbReference type="ARBA" id="ARBA00022617"/>
    </source>
</evidence>
<dbReference type="InterPro" id="IPR009056">
    <property type="entry name" value="Cyt_c-like_dom"/>
</dbReference>
<protein>
    <submittedName>
        <fullName evidence="6">C-type cytochrome</fullName>
    </submittedName>
</protein>
<reference evidence="6 7" key="1">
    <citation type="submission" date="2019-11" db="EMBL/GenBank/DDBJ databases">
        <authorList>
            <person name="Im W.T."/>
        </authorList>
    </citation>
    <scope>NUCLEOTIDE SEQUENCE [LARGE SCALE GENOMIC DNA]</scope>
    <source>
        <strain evidence="6 7">SB-02</strain>
    </source>
</reference>
<evidence type="ECO:0000256" key="2">
    <source>
        <dbReference type="ARBA" id="ARBA00022723"/>
    </source>
</evidence>
<evidence type="ECO:0000259" key="5">
    <source>
        <dbReference type="PROSITE" id="PS51007"/>
    </source>
</evidence>
<organism evidence="6 7">
    <name type="scientific">Phnomibacter ginsenosidimutans</name>
    <dbReference type="NCBI Taxonomy" id="2676868"/>
    <lineage>
        <taxon>Bacteria</taxon>
        <taxon>Pseudomonadati</taxon>
        <taxon>Bacteroidota</taxon>
        <taxon>Chitinophagia</taxon>
        <taxon>Chitinophagales</taxon>
        <taxon>Chitinophagaceae</taxon>
        <taxon>Phnomibacter</taxon>
    </lineage>
</organism>
<dbReference type="Gene3D" id="1.10.760.10">
    <property type="entry name" value="Cytochrome c-like domain"/>
    <property type="match status" value="1"/>
</dbReference>
<sequence length="99" mass="11264">MAGAKTANDAGKQLFFNRCASCHMVNKDLTGPALKGVESRWPDQQKLYGFIRNSDSVIQRDAYARQLWLDYNQTAMLPHPDLTDEQIRSILDYIQSVSE</sequence>
<name>A0A6I6GHI8_9BACT</name>
<dbReference type="EMBL" id="CP046566">
    <property type="protein sequence ID" value="QGW29910.1"/>
    <property type="molecule type" value="Genomic_DNA"/>
</dbReference>
<gene>
    <name evidence="6" type="ORF">GLV81_18900</name>
</gene>
<dbReference type="InterPro" id="IPR036909">
    <property type="entry name" value="Cyt_c-like_dom_sf"/>
</dbReference>
<dbReference type="KEGG" id="fls:GLV81_18900"/>
<keyword evidence="3 4" id="KW-0408">Iron</keyword>
<dbReference type="GO" id="GO:0009055">
    <property type="term" value="F:electron transfer activity"/>
    <property type="evidence" value="ECO:0007669"/>
    <property type="project" value="InterPro"/>
</dbReference>
<dbReference type="Proteomes" id="UP000426027">
    <property type="component" value="Chromosome"/>
</dbReference>
<dbReference type="Pfam" id="PF00034">
    <property type="entry name" value="Cytochrom_C"/>
    <property type="match status" value="1"/>
</dbReference>
<proteinExistence type="predicted"/>
<feature type="domain" description="Cytochrome c" evidence="5">
    <location>
        <begin position="6"/>
        <end position="98"/>
    </location>
</feature>
<keyword evidence="1 4" id="KW-0349">Heme</keyword>
<keyword evidence="7" id="KW-1185">Reference proteome</keyword>
<dbReference type="SUPFAM" id="SSF46626">
    <property type="entry name" value="Cytochrome c"/>
    <property type="match status" value="1"/>
</dbReference>
<dbReference type="GO" id="GO:0020037">
    <property type="term" value="F:heme binding"/>
    <property type="evidence" value="ECO:0007669"/>
    <property type="project" value="InterPro"/>
</dbReference>
<accession>A0A6I6GHI8</accession>
<dbReference type="PROSITE" id="PS51007">
    <property type="entry name" value="CYTC"/>
    <property type="match status" value="1"/>
</dbReference>
<dbReference type="AlphaFoldDB" id="A0A6I6GHI8"/>
<dbReference type="GO" id="GO:0046872">
    <property type="term" value="F:metal ion binding"/>
    <property type="evidence" value="ECO:0007669"/>
    <property type="project" value="UniProtKB-KW"/>
</dbReference>
<evidence type="ECO:0000313" key="7">
    <source>
        <dbReference type="Proteomes" id="UP000426027"/>
    </source>
</evidence>
<keyword evidence="2 4" id="KW-0479">Metal-binding</keyword>
<evidence type="ECO:0000256" key="4">
    <source>
        <dbReference type="PROSITE-ProRule" id="PRU00433"/>
    </source>
</evidence>
<evidence type="ECO:0000256" key="3">
    <source>
        <dbReference type="ARBA" id="ARBA00023004"/>
    </source>
</evidence>
<evidence type="ECO:0000313" key="6">
    <source>
        <dbReference type="EMBL" id="QGW29910.1"/>
    </source>
</evidence>